<sequence>MSDSPVTFPHRSASWHFPALRCTSADLELALTQGSTLLFSYVYQRATFVHTLGDSKATHSRQAIEFAKFRDARRYGAHLPEEQVTELVAPYLNTLELVIKGVSVTRANALLEALYKLYGHVEE</sequence>
<dbReference type="AlphaFoldDB" id="A0AAD4LMY3"/>
<proteinExistence type="predicted"/>
<comment type="caution">
    <text evidence="1">The sequence shown here is derived from an EMBL/GenBank/DDBJ whole genome shotgun (WGS) entry which is preliminary data.</text>
</comment>
<reference evidence="1" key="1">
    <citation type="submission" date="2022-01" db="EMBL/GenBank/DDBJ databases">
        <title>Comparative genomics reveals a dynamic genome evolution in the ectomycorrhizal milk-cap (Lactarius) mushrooms.</title>
        <authorList>
            <consortium name="DOE Joint Genome Institute"/>
            <person name="Lebreton A."/>
            <person name="Tang N."/>
            <person name="Kuo A."/>
            <person name="LaButti K."/>
            <person name="Drula E."/>
            <person name="Barry K."/>
            <person name="Clum A."/>
            <person name="Lipzen A."/>
            <person name="Mousain D."/>
            <person name="Ng V."/>
            <person name="Wang R."/>
            <person name="Wang X."/>
            <person name="Dai Y."/>
            <person name="Henrissat B."/>
            <person name="Grigoriev I.V."/>
            <person name="Guerin-Laguette A."/>
            <person name="Yu F."/>
            <person name="Martin F.M."/>
        </authorList>
    </citation>
    <scope>NUCLEOTIDE SEQUENCE</scope>
    <source>
        <strain evidence="1">QP</strain>
    </source>
</reference>
<dbReference type="EMBL" id="JAKELL010000015">
    <property type="protein sequence ID" value="KAH8994245.1"/>
    <property type="molecule type" value="Genomic_DNA"/>
</dbReference>
<organism evidence="1 2">
    <name type="scientific">Lactarius akahatsu</name>
    <dbReference type="NCBI Taxonomy" id="416441"/>
    <lineage>
        <taxon>Eukaryota</taxon>
        <taxon>Fungi</taxon>
        <taxon>Dikarya</taxon>
        <taxon>Basidiomycota</taxon>
        <taxon>Agaricomycotina</taxon>
        <taxon>Agaricomycetes</taxon>
        <taxon>Russulales</taxon>
        <taxon>Russulaceae</taxon>
        <taxon>Lactarius</taxon>
    </lineage>
</organism>
<keyword evidence="2" id="KW-1185">Reference proteome</keyword>
<evidence type="ECO:0000313" key="1">
    <source>
        <dbReference type="EMBL" id="KAH8994245.1"/>
    </source>
</evidence>
<gene>
    <name evidence="1" type="ORF">EDB92DRAFT_2113462</name>
</gene>
<name>A0AAD4LMY3_9AGAM</name>
<dbReference type="Proteomes" id="UP001201163">
    <property type="component" value="Unassembled WGS sequence"/>
</dbReference>
<evidence type="ECO:0000313" key="2">
    <source>
        <dbReference type="Proteomes" id="UP001201163"/>
    </source>
</evidence>
<accession>A0AAD4LMY3</accession>
<protein>
    <submittedName>
        <fullName evidence="1">Uncharacterized protein</fullName>
    </submittedName>
</protein>